<keyword evidence="7 16" id="KW-0548">Nucleotidyltransferase</keyword>
<dbReference type="Proteomes" id="UP000294914">
    <property type="component" value="Unassembled WGS sequence"/>
</dbReference>
<comment type="subunit">
    <text evidence="3 16">Monomer.</text>
</comment>
<comment type="function">
    <text evidence="16">Poorly processive, error-prone DNA polymerase involved in untargeted mutagenesis. Copies undamaged DNA at stalled replication forks, which arise in vivo from mismatched or misaligned primer ends. These misaligned primers can be extended by PolIV. Exhibits no 3'-5' exonuclease (proofreading) activity. May be involved in translesional synthesis, in conjunction with the beta clamp from PolIII.</text>
</comment>
<keyword evidence="10 16" id="KW-0227">DNA damage</keyword>
<keyword evidence="5 16" id="KW-0963">Cytoplasm</keyword>
<dbReference type="SUPFAM" id="SSF56672">
    <property type="entry name" value="DNA/RNA polymerases"/>
    <property type="match status" value="1"/>
</dbReference>
<evidence type="ECO:0000256" key="12">
    <source>
        <dbReference type="ARBA" id="ARBA00022932"/>
    </source>
</evidence>
<dbReference type="FunFam" id="3.40.1170.60:FF:000001">
    <property type="entry name" value="DNA polymerase IV"/>
    <property type="match status" value="1"/>
</dbReference>
<feature type="binding site" evidence="16">
    <location>
        <position position="7"/>
    </location>
    <ligand>
        <name>Mg(2+)</name>
        <dbReference type="ChEBI" id="CHEBI:18420"/>
    </ligand>
</feature>
<feature type="active site" evidence="16">
    <location>
        <position position="103"/>
    </location>
</feature>
<comment type="caution">
    <text evidence="18">The sequence shown here is derived from an EMBL/GenBank/DDBJ whole genome shotgun (WGS) entry which is preliminary data.</text>
</comment>
<dbReference type="Pfam" id="PF00817">
    <property type="entry name" value="IMS"/>
    <property type="match status" value="1"/>
</dbReference>
<dbReference type="GO" id="GO:0005829">
    <property type="term" value="C:cytosol"/>
    <property type="evidence" value="ECO:0007669"/>
    <property type="project" value="TreeGrafter"/>
</dbReference>
<reference evidence="18 19" key="1">
    <citation type="submission" date="2019-03" db="EMBL/GenBank/DDBJ databases">
        <title>Genomic Encyclopedia of Type Strains, Phase IV (KMG-IV): sequencing the most valuable type-strain genomes for metagenomic binning, comparative biology and taxonomic classification.</title>
        <authorList>
            <person name="Goeker M."/>
        </authorList>
    </citation>
    <scope>NUCLEOTIDE SEQUENCE [LARGE SCALE GENOMIC DNA]</scope>
    <source>
        <strain evidence="18 19">DSM 16326</strain>
    </source>
</reference>
<proteinExistence type="inferred from homology"/>
<keyword evidence="14 16" id="KW-0234">DNA repair</keyword>
<dbReference type="AlphaFoldDB" id="A0A4R8IKW9"/>
<keyword evidence="9 16" id="KW-0479">Metal-binding</keyword>
<dbReference type="NCBIfam" id="NF002677">
    <property type="entry name" value="PRK02406.1"/>
    <property type="match status" value="1"/>
</dbReference>
<keyword evidence="13 16" id="KW-0238">DNA-binding</keyword>
<dbReference type="GO" id="GO:0000287">
    <property type="term" value="F:magnesium ion binding"/>
    <property type="evidence" value="ECO:0007669"/>
    <property type="project" value="UniProtKB-UniRule"/>
</dbReference>
<evidence type="ECO:0000256" key="16">
    <source>
        <dbReference type="HAMAP-Rule" id="MF_01113"/>
    </source>
</evidence>
<keyword evidence="8 16" id="KW-0235">DNA replication</keyword>
<keyword evidence="12 16" id="KW-0239">DNA-directed DNA polymerase</keyword>
<dbReference type="RefSeq" id="WP_134083602.1">
    <property type="nucleotide sequence ID" value="NZ_SOQX01000004.1"/>
</dbReference>
<evidence type="ECO:0000256" key="13">
    <source>
        <dbReference type="ARBA" id="ARBA00023125"/>
    </source>
</evidence>
<dbReference type="GO" id="GO:0003887">
    <property type="term" value="F:DNA-directed DNA polymerase activity"/>
    <property type="evidence" value="ECO:0007669"/>
    <property type="project" value="UniProtKB-UniRule"/>
</dbReference>
<dbReference type="FunFam" id="3.30.1490.100:FF:000004">
    <property type="entry name" value="DNA polymerase IV"/>
    <property type="match status" value="1"/>
</dbReference>
<dbReference type="GO" id="GO:0006281">
    <property type="term" value="P:DNA repair"/>
    <property type="evidence" value="ECO:0007669"/>
    <property type="project" value="UniProtKB-UniRule"/>
</dbReference>
<evidence type="ECO:0000313" key="19">
    <source>
        <dbReference type="Proteomes" id="UP000294914"/>
    </source>
</evidence>
<dbReference type="CDD" id="cd03586">
    <property type="entry name" value="PolY_Pol_IV_kappa"/>
    <property type="match status" value="1"/>
</dbReference>
<evidence type="ECO:0000256" key="9">
    <source>
        <dbReference type="ARBA" id="ARBA00022723"/>
    </source>
</evidence>
<dbReference type="EC" id="2.7.7.7" evidence="16"/>
<dbReference type="NCBIfam" id="NF003015">
    <property type="entry name" value="PRK03858.1"/>
    <property type="match status" value="1"/>
</dbReference>
<dbReference type="PANTHER" id="PTHR11076:SF33">
    <property type="entry name" value="DNA POLYMERASE KAPPA"/>
    <property type="match status" value="1"/>
</dbReference>
<dbReference type="EMBL" id="SOQX01000004">
    <property type="protein sequence ID" value="TDY01018.1"/>
    <property type="molecule type" value="Genomic_DNA"/>
</dbReference>
<dbReference type="NCBIfam" id="NF002751">
    <property type="entry name" value="PRK02794.1"/>
    <property type="match status" value="1"/>
</dbReference>
<dbReference type="SUPFAM" id="SSF100879">
    <property type="entry name" value="Lesion bypass DNA polymerase (Y-family), little finger domain"/>
    <property type="match status" value="1"/>
</dbReference>
<keyword evidence="19" id="KW-1185">Reference proteome</keyword>
<evidence type="ECO:0000256" key="4">
    <source>
        <dbReference type="ARBA" id="ARBA00022457"/>
    </source>
</evidence>
<evidence type="ECO:0000256" key="1">
    <source>
        <dbReference type="ARBA" id="ARBA00004496"/>
    </source>
</evidence>
<evidence type="ECO:0000256" key="2">
    <source>
        <dbReference type="ARBA" id="ARBA00010945"/>
    </source>
</evidence>
<dbReference type="OrthoDB" id="9808813at2"/>
<evidence type="ECO:0000259" key="17">
    <source>
        <dbReference type="PROSITE" id="PS50173"/>
    </source>
</evidence>
<sequence length="388" mass="42485">MAILHVDMDAFYASVEVRENPALAGRPVIVGGAAEGRGVVAAASYAARKFGVHSAMPMARALRLCPDAVQLPPRLALYSEISQQIRAIFARYTPEIEPLSLDEAFLDVTASETLFGSPVTIARRIKQDIRDELSLVASVGIAPNKFLAKIASDLDKPDGLVEVPTDGIQVFLDPLPVTRLWGVGKVTGGEFDRLGIKTIAQVRGLSREFLQREFGKFGLHLWELAHGRDPRPVVSDHQAKSISMENTFAVDVGDKAILRAWLMDMGEQVAYRLRRQDFYGRTVQIKLRFADFKTLTRAHTLDTATRSTREICQAALTLLDDALSVTSAPVRLLGVGVTGLCDEPPVQQGDLFAGGETAPDKQRELDELADAINNRFGKQQLRRGGGFH</sequence>
<feature type="domain" description="UmuC" evidence="17">
    <location>
        <begin position="3"/>
        <end position="184"/>
    </location>
</feature>
<dbReference type="InterPro" id="IPR043128">
    <property type="entry name" value="Rev_trsase/Diguanyl_cyclase"/>
</dbReference>
<comment type="cofactor">
    <cofactor evidence="16">
        <name>Mg(2+)</name>
        <dbReference type="ChEBI" id="CHEBI:18420"/>
    </cofactor>
    <text evidence="16">Binds 2 magnesium ions per subunit.</text>
</comment>
<dbReference type="InterPro" id="IPR024728">
    <property type="entry name" value="PolY_HhH_motif"/>
</dbReference>
<dbReference type="GO" id="GO:0006261">
    <property type="term" value="P:DNA-templated DNA replication"/>
    <property type="evidence" value="ECO:0007669"/>
    <property type="project" value="UniProtKB-UniRule"/>
</dbReference>
<organism evidence="18 19">
    <name type="scientific">Thiohalophilus thiocyanatoxydans</name>
    <dbReference type="NCBI Taxonomy" id="381308"/>
    <lineage>
        <taxon>Bacteria</taxon>
        <taxon>Pseudomonadati</taxon>
        <taxon>Pseudomonadota</taxon>
        <taxon>Gammaproteobacteria</taxon>
        <taxon>Thiohalomonadales</taxon>
        <taxon>Thiohalophilaceae</taxon>
        <taxon>Thiohalophilus</taxon>
    </lineage>
</organism>
<evidence type="ECO:0000256" key="6">
    <source>
        <dbReference type="ARBA" id="ARBA00022679"/>
    </source>
</evidence>
<dbReference type="Gene3D" id="3.30.1490.100">
    <property type="entry name" value="DNA polymerase, Y-family, little finger domain"/>
    <property type="match status" value="1"/>
</dbReference>
<evidence type="ECO:0000256" key="11">
    <source>
        <dbReference type="ARBA" id="ARBA00022842"/>
    </source>
</evidence>
<dbReference type="GO" id="GO:0042276">
    <property type="term" value="P:error-prone translesion synthesis"/>
    <property type="evidence" value="ECO:0007669"/>
    <property type="project" value="TreeGrafter"/>
</dbReference>
<dbReference type="Pfam" id="PF11799">
    <property type="entry name" value="IMS_C"/>
    <property type="match status" value="1"/>
</dbReference>
<evidence type="ECO:0000256" key="3">
    <source>
        <dbReference type="ARBA" id="ARBA00011245"/>
    </source>
</evidence>
<dbReference type="InterPro" id="IPR017961">
    <property type="entry name" value="DNA_pol_Y-fam_little_finger"/>
</dbReference>
<dbReference type="InterPro" id="IPR050116">
    <property type="entry name" value="DNA_polymerase-Y"/>
</dbReference>
<dbReference type="Pfam" id="PF11798">
    <property type="entry name" value="IMS_HHH"/>
    <property type="match status" value="1"/>
</dbReference>
<comment type="catalytic activity">
    <reaction evidence="15 16">
        <text>DNA(n) + a 2'-deoxyribonucleoside 5'-triphosphate = DNA(n+1) + diphosphate</text>
        <dbReference type="Rhea" id="RHEA:22508"/>
        <dbReference type="Rhea" id="RHEA-COMP:17339"/>
        <dbReference type="Rhea" id="RHEA-COMP:17340"/>
        <dbReference type="ChEBI" id="CHEBI:33019"/>
        <dbReference type="ChEBI" id="CHEBI:61560"/>
        <dbReference type="ChEBI" id="CHEBI:173112"/>
        <dbReference type="EC" id="2.7.7.7"/>
    </reaction>
</comment>
<accession>A0A4R8IKW9</accession>
<evidence type="ECO:0000256" key="5">
    <source>
        <dbReference type="ARBA" id="ARBA00022490"/>
    </source>
</evidence>
<dbReference type="InterPro" id="IPR022880">
    <property type="entry name" value="DNApol_IV"/>
</dbReference>
<dbReference type="Gene3D" id="3.30.70.270">
    <property type="match status" value="1"/>
</dbReference>
<comment type="subcellular location">
    <subcellularLocation>
        <location evidence="1 16">Cytoplasm</location>
    </subcellularLocation>
</comment>
<evidence type="ECO:0000256" key="8">
    <source>
        <dbReference type="ARBA" id="ARBA00022705"/>
    </source>
</evidence>
<protein>
    <recommendedName>
        <fullName evidence="16">DNA polymerase IV</fullName>
        <shortName evidence="16">Pol IV</shortName>
        <ecNumber evidence="16">2.7.7.7</ecNumber>
    </recommendedName>
</protein>
<evidence type="ECO:0000256" key="7">
    <source>
        <dbReference type="ARBA" id="ARBA00022695"/>
    </source>
</evidence>
<dbReference type="GO" id="GO:0003684">
    <property type="term" value="F:damaged DNA binding"/>
    <property type="evidence" value="ECO:0007669"/>
    <property type="project" value="InterPro"/>
</dbReference>
<dbReference type="NCBIfam" id="NF002882">
    <property type="entry name" value="PRK03348.1"/>
    <property type="match status" value="1"/>
</dbReference>
<feature type="binding site" evidence="16">
    <location>
        <position position="102"/>
    </location>
    <ligand>
        <name>Mg(2+)</name>
        <dbReference type="ChEBI" id="CHEBI:18420"/>
    </ligand>
</feature>
<evidence type="ECO:0000313" key="18">
    <source>
        <dbReference type="EMBL" id="TDY01018.1"/>
    </source>
</evidence>
<keyword evidence="11 16" id="KW-0460">Magnesium</keyword>
<dbReference type="PROSITE" id="PS50173">
    <property type="entry name" value="UMUC"/>
    <property type="match status" value="1"/>
</dbReference>
<dbReference type="Gene3D" id="3.40.1170.60">
    <property type="match status" value="1"/>
</dbReference>
<dbReference type="HAMAP" id="MF_01113">
    <property type="entry name" value="DNApol_IV"/>
    <property type="match status" value="1"/>
</dbReference>
<evidence type="ECO:0000256" key="10">
    <source>
        <dbReference type="ARBA" id="ARBA00022763"/>
    </source>
</evidence>
<dbReference type="InterPro" id="IPR036775">
    <property type="entry name" value="DNA_pol_Y-fam_lit_finger_sf"/>
</dbReference>
<feature type="site" description="Substrate discrimination" evidence="16">
    <location>
        <position position="12"/>
    </location>
</feature>
<evidence type="ECO:0000256" key="15">
    <source>
        <dbReference type="ARBA" id="ARBA00049244"/>
    </source>
</evidence>
<dbReference type="InterPro" id="IPR043502">
    <property type="entry name" value="DNA/RNA_pol_sf"/>
</dbReference>
<comment type="similarity">
    <text evidence="2 16">Belongs to the DNA polymerase type-Y family.</text>
</comment>
<dbReference type="GO" id="GO:0009432">
    <property type="term" value="P:SOS response"/>
    <property type="evidence" value="ECO:0007669"/>
    <property type="project" value="TreeGrafter"/>
</dbReference>
<dbReference type="PANTHER" id="PTHR11076">
    <property type="entry name" value="DNA REPAIR POLYMERASE UMUC / TRANSFERASE FAMILY MEMBER"/>
    <property type="match status" value="1"/>
</dbReference>
<dbReference type="InterPro" id="IPR001126">
    <property type="entry name" value="UmuC"/>
</dbReference>
<name>A0A4R8IKW9_9GAMM</name>
<dbReference type="Gene3D" id="1.10.150.20">
    <property type="entry name" value="5' to 3' exonuclease, C-terminal subdomain"/>
    <property type="match status" value="1"/>
</dbReference>
<keyword evidence="4 16" id="KW-0515">Mutator protein</keyword>
<keyword evidence="6 16" id="KW-0808">Transferase</keyword>
<evidence type="ECO:0000256" key="14">
    <source>
        <dbReference type="ARBA" id="ARBA00023204"/>
    </source>
</evidence>
<gene>
    <name evidence="16" type="primary">dinB</name>
    <name evidence="18" type="ORF">EDC23_1764</name>
</gene>